<evidence type="ECO:0000256" key="1">
    <source>
        <dbReference type="ARBA" id="ARBA00018672"/>
    </source>
</evidence>
<evidence type="ECO:0000256" key="9">
    <source>
        <dbReference type="PROSITE-ProRule" id="PRU01091"/>
    </source>
</evidence>
<evidence type="ECO:0000256" key="5">
    <source>
        <dbReference type="ARBA" id="ARBA00023125"/>
    </source>
</evidence>
<dbReference type="GO" id="GO:0000976">
    <property type="term" value="F:transcription cis-regulatory region binding"/>
    <property type="evidence" value="ECO:0007669"/>
    <property type="project" value="TreeGrafter"/>
</dbReference>
<evidence type="ECO:0000313" key="13">
    <source>
        <dbReference type="Proteomes" id="UP000245845"/>
    </source>
</evidence>
<evidence type="ECO:0000256" key="7">
    <source>
        <dbReference type="ARBA" id="ARBA00024867"/>
    </source>
</evidence>
<accession>A0A2Y9BAT1</accession>
<dbReference type="SUPFAM" id="SSF52172">
    <property type="entry name" value="CheY-like"/>
    <property type="match status" value="1"/>
</dbReference>
<dbReference type="PANTHER" id="PTHR48111">
    <property type="entry name" value="REGULATOR OF RPOS"/>
    <property type="match status" value="1"/>
</dbReference>
<keyword evidence="13" id="KW-1185">Reference proteome</keyword>
<dbReference type="Gene3D" id="6.10.250.690">
    <property type="match status" value="1"/>
</dbReference>
<dbReference type="Pfam" id="PF00486">
    <property type="entry name" value="Trans_reg_C"/>
    <property type="match status" value="1"/>
</dbReference>
<feature type="domain" description="Response regulatory" evidence="10">
    <location>
        <begin position="3"/>
        <end position="116"/>
    </location>
</feature>
<evidence type="ECO:0000256" key="2">
    <source>
        <dbReference type="ARBA" id="ARBA00022553"/>
    </source>
</evidence>
<dbReference type="GO" id="GO:0005829">
    <property type="term" value="C:cytosol"/>
    <property type="evidence" value="ECO:0007669"/>
    <property type="project" value="TreeGrafter"/>
</dbReference>
<dbReference type="SUPFAM" id="SSF46894">
    <property type="entry name" value="C-terminal effector domain of the bipartite response regulators"/>
    <property type="match status" value="1"/>
</dbReference>
<dbReference type="Proteomes" id="UP000245845">
    <property type="component" value="Unassembled WGS sequence"/>
</dbReference>
<dbReference type="InterPro" id="IPR039420">
    <property type="entry name" value="WalR-like"/>
</dbReference>
<dbReference type="PROSITE" id="PS50110">
    <property type="entry name" value="RESPONSE_REGULATORY"/>
    <property type="match status" value="1"/>
</dbReference>
<dbReference type="SMART" id="SM00862">
    <property type="entry name" value="Trans_reg_C"/>
    <property type="match status" value="1"/>
</dbReference>
<dbReference type="Pfam" id="PF00072">
    <property type="entry name" value="Response_reg"/>
    <property type="match status" value="1"/>
</dbReference>
<sequence length="226" mass="25653">MKDILLVEDQEELAELIQIFLEKEGFTVLLAGTGEQAVEYLKEQQVKLLLLDIMLPEMDGFAVCRAVREKGNMPVLIMSARAGRDDKLTGYELGADDYMEKPVDPEILTAKVRALMQRAYGTFAESDILSSGGITIDTVSRKGYLNGKELDLNGKEYELLLLFLKNPGKTLLKDYIFAQIWGMDSLSENQTLTVHIKMLRKKIEENPREPKRIVTVWGVGYRYEEV</sequence>
<dbReference type="CDD" id="cd17574">
    <property type="entry name" value="REC_OmpR"/>
    <property type="match status" value="1"/>
</dbReference>
<comment type="function">
    <text evidence="7">May play the central regulatory role in sporulation. It may be an element of the effector pathway responsible for the activation of sporulation genes in response to nutritional stress. Spo0A may act in concert with spo0H (a sigma factor) to control the expression of some genes that are critical to the sporulation process.</text>
</comment>
<dbReference type="InterPro" id="IPR016032">
    <property type="entry name" value="Sig_transdc_resp-reg_C-effctor"/>
</dbReference>
<name>A0A2Y9BAT1_9FIRM</name>
<dbReference type="InterPro" id="IPR011006">
    <property type="entry name" value="CheY-like_superfamily"/>
</dbReference>
<proteinExistence type="predicted"/>
<dbReference type="Gene3D" id="3.40.50.2300">
    <property type="match status" value="1"/>
</dbReference>
<keyword evidence="6" id="KW-0804">Transcription</keyword>
<dbReference type="FunFam" id="3.40.50.2300:FF:000001">
    <property type="entry name" value="DNA-binding response regulator PhoB"/>
    <property type="match status" value="1"/>
</dbReference>
<keyword evidence="3" id="KW-0902">Two-component regulatory system</keyword>
<dbReference type="GO" id="GO:0006355">
    <property type="term" value="P:regulation of DNA-templated transcription"/>
    <property type="evidence" value="ECO:0007669"/>
    <property type="project" value="InterPro"/>
</dbReference>
<evidence type="ECO:0000256" key="4">
    <source>
        <dbReference type="ARBA" id="ARBA00023015"/>
    </source>
</evidence>
<evidence type="ECO:0000256" key="8">
    <source>
        <dbReference type="PROSITE-ProRule" id="PRU00169"/>
    </source>
</evidence>
<dbReference type="EMBL" id="QGDL01000003">
    <property type="protein sequence ID" value="PWJ30838.1"/>
    <property type="molecule type" value="Genomic_DNA"/>
</dbReference>
<dbReference type="GO" id="GO:0032993">
    <property type="term" value="C:protein-DNA complex"/>
    <property type="evidence" value="ECO:0007669"/>
    <property type="project" value="TreeGrafter"/>
</dbReference>
<dbReference type="InterPro" id="IPR036388">
    <property type="entry name" value="WH-like_DNA-bd_sf"/>
</dbReference>
<dbReference type="InterPro" id="IPR001867">
    <property type="entry name" value="OmpR/PhoB-type_DNA-bd"/>
</dbReference>
<dbReference type="OrthoDB" id="9790442at2"/>
<feature type="domain" description="OmpR/PhoB-type" evidence="11">
    <location>
        <begin position="126"/>
        <end position="225"/>
    </location>
</feature>
<evidence type="ECO:0000259" key="10">
    <source>
        <dbReference type="PROSITE" id="PS50110"/>
    </source>
</evidence>
<evidence type="ECO:0000259" key="11">
    <source>
        <dbReference type="PROSITE" id="PS51755"/>
    </source>
</evidence>
<dbReference type="AlphaFoldDB" id="A0A2Y9BAT1"/>
<evidence type="ECO:0000256" key="3">
    <source>
        <dbReference type="ARBA" id="ARBA00023012"/>
    </source>
</evidence>
<organism evidence="12 13">
    <name type="scientific">Faecalicatena orotica</name>
    <dbReference type="NCBI Taxonomy" id="1544"/>
    <lineage>
        <taxon>Bacteria</taxon>
        <taxon>Bacillati</taxon>
        <taxon>Bacillota</taxon>
        <taxon>Clostridia</taxon>
        <taxon>Lachnospirales</taxon>
        <taxon>Lachnospiraceae</taxon>
        <taxon>Faecalicatena</taxon>
    </lineage>
</organism>
<keyword evidence="4" id="KW-0805">Transcription regulation</keyword>
<keyword evidence="2 8" id="KW-0597">Phosphoprotein</keyword>
<protein>
    <recommendedName>
        <fullName evidence="1">Stage 0 sporulation protein A homolog</fullName>
    </recommendedName>
</protein>
<feature type="modified residue" description="4-aspartylphosphate" evidence="8">
    <location>
        <position position="52"/>
    </location>
</feature>
<feature type="DNA-binding region" description="OmpR/PhoB-type" evidence="9">
    <location>
        <begin position="126"/>
        <end position="225"/>
    </location>
</feature>
<dbReference type="CDD" id="cd00383">
    <property type="entry name" value="trans_reg_C"/>
    <property type="match status" value="1"/>
</dbReference>
<dbReference type="PROSITE" id="PS51755">
    <property type="entry name" value="OMPR_PHOB"/>
    <property type="match status" value="1"/>
</dbReference>
<reference evidence="12 13" key="1">
    <citation type="submission" date="2018-05" db="EMBL/GenBank/DDBJ databases">
        <title>The Hungate 1000. A catalogue of reference genomes from the rumen microbiome.</title>
        <authorList>
            <person name="Kelly W."/>
        </authorList>
    </citation>
    <scope>NUCLEOTIDE SEQUENCE [LARGE SCALE GENOMIC DNA]</scope>
    <source>
        <strain evidence="12 13">NLAE-zl-C242</strain>
    </source>
</reference>
<dbReference type="SMART" id="SM00448">
    <property type="entry name" value="REC"/>
    <property type="match status" value="1"/>
</dbReference>
<dbReference type="RefSeq" id="WP_109730463.1">
    <property type="nucleotide sequence ID" value="NZ_BAAACK010000004.1"/>
</dbReference>
<dbReference type="Gene3D" id="1.10.10.10">
    <property type="entry name" value="Winged helix-like DNA-binding domain superfamily/Winged helix DNA-binding domain"/>
    <property type="match status" value="1"/>
</dbReference>
<dbReference type="FunFam" id="1.10.10.10:FF:000018">
    <property type="entry name" value="DNA-binding response regulator ResD"/>
    <property type="match status" value="1"/>
</dbReference>
<keyword evidence="5 9" id="KW-0238">DNA-binding</keyword>
<gene>
    <name evidence="12" type="ORF">A8806_103243</name>
</gene>
<dbReference type="InterPro" id="IPR001789">
    <property type="entry name" value="Sig_transdc_resp-reg_receiver"/>
</dbReference>
<dbReference type="PANTHER" id="PTHR48111:SF40">
    <property type="entry name" value="PHOSPHATE REGULON TRANSCRIPTIONAL REGULATORY PROTEIN PHOB"/>
    <property type="match status" value="1"/>
</dbReference>
<evidence type="ECO:0000313" key="12">
    <source>
        <dbReference type="EMBL" id="PWJ30838.1"/>
    </source>
</evidence>
<dbReference type="GO" id="GO:0000156">
    <property type="term" value="F:phosphorelay response regulator activity"/>
    <property type="evidence" value="ECO:0007669"/>
    <property type="project" value="TreeGrafter"/>
</dbReference>
<evidence type="ECO:0000256" key="6">
    <source>
        <dbReference type="ARBA" id="ARBA00023163"/>
    </source>
</evidence>
<comment type="caution">
    <text evidence="12">The sequence shown here is derived from an EMBL/GenBank/DDBJ whole genome shotgun (WGS) entry which is preliminary data.</text>
</comment>